<reference evidence="6" key="1">
    <citation type="submission" date="2018-03" db="EMBL/GenBank/DDBJ databases">
        <authorList>
            <person name="Guldener U."/>
        </authorList>
    </citation>
    <scope>NUCLEOTIDE SEQUENCE</scope>
</reference>
<keyword evidence="7" id="KW-1185">Reference proteome</keyword>
<protein>
    <recommendedName>
        <fullName evidence="5">FAD-binding PCMH-type domain-containing protein</fullName>
    </recommendedName>
</protein>
<dbReference type="AlphaFoldDB" id="A0AAE8SQR9"/>
<accession>A0AAE8SQR9</accession>
<dbReference type="InterPro" id="IPR016166">
    <property type="entry name" value="FAD-bd_PCMH"/>
</dbReference>
<proteinExistence type="inferred from homology"/>
<evidence type="ECO:0000256" key="1">
    <source>
        <dbReference type="ARBA" id="ARBA00005466"/>
    </source>
</evidence>
<dbReference type="EMBL" id="ONZQ02000001">
    <property type="protein sequence ID" value="SPN96489.1"/>
    <property type="molecule type" value="Genomic_DNA"/>
</dbReference>
<dbReference type="InterPro" id="IPR006094">
    <property type="entry name" value="Oxid_FAD_bind_N"/>
</dbReference>
<evidence type="ECO:0000256" key="3">
    <source>
        <dbReference type="ARBA" id="ARBA00022827"/>
    </source>
</evidence>
<sequence>MAAFTQHATGLLELTAQVPLVMGDRMVKNRQARLHRPAAIVRRTELRHVQHCVQWALKHQTSLTIISGGHSGHYLRTNVVAVDMGAFDQIHVLTSGAYDSDPRSGPGSGSNSSPLIIAEAGCKTRGIVDKTMAVGLTVPLGARPSIGAGLSLQGGIGHLARMHGLACDAIVGAVVVSTDSGQVFYIGHVPIQHRPVGAVSPRNDAEMLWAIKGAGTNFGIVVSITFKAYAAPTYTTRNCIIP</sequence>
<dbReference type="InterPro" id="IPR036318">
    <property type="entry name" value="FAD-bd_PCMH-like_sf"/>
</dbReference>
<keyword evidence="4" id="KW-0560">Oxidoreductase</keyword>
<evidence type="ECO:0000313" key="7">
    <source>
        <dbReference type="Proteomes" id="UP001187682"/>
    </source>
</evidence>
<dbReference type="PROSITE" id="PS51387">
    <property type="entry name" value="FAD_PCMH"/>
    <property type="match status" value="1"/>
</dbReference>
<comment type="similarity">
    <text evidence="1">Belongs to the oxygen-dependent FAD-linked oxidoreductase family.</text>
</comment>
<dbReference type="GO" id="GO:0016491">
    <property type="term" value="F:oxidoreductase activity"/>
    <property type="evidence" value="ECO:0007669"/>
    <property type="project" value="UniProtKB-KW"/>
</dbReference>
<dbReference type="InterPro" id="IPR050416">
    <property type="entry name" value="FAD-linked_Oxidoreductase"/>
</dbReference>
<gene>
    <name evidence="6" type="ORF">DNG_00017</name>
</gene>
<dbReference type="PANTHER" id="PTHR42973">
    <property type="entry name" value="BINDING OXIDOREDUCTASE, PUTATIVE (AFU_ORTHOLOGUE AFUA_1G17690)-RELATED"/>
    <property type="match status" value="1"/>
</dbReference>
<evidence type="ECO:0000256" key="4">
    <source>
        <dbReference type="ARBA" id="ARBA00023002"/>
    </source>
</evidence>
<dbReference type="InterPro" id="IPR016169">
    <property type="entry name" value="FAD-bd_PCMH_sub2"/>
</dbReference>
<keyword evidence="3" id="KW-0274">FAD</keyword>
<feature type="domain" description="FAD-binding PCMH-type" evidence="5">
    <location>
        <begin position="33"/>
        <end position="231"/>
    </location>
</feature>
<keyword evidence="2" id="KW-0285">Flavoprotein</keyword>
<dbReference type="PANTHER" id="PTHR42973:SF25">
    <property type="entry name" value="PHOSPHOMEVALONATE KINASE"/>
    <property type="match status" value="1"/>
</dbReference>
<dbReference type="GO" id="GO:0071949">
    <property type="term" value="F:FAD binding"/>
    <property type="evidence" value="ECO:0007669"/>
    <property type="project" value="InterPro"/>
</dbReference>
<evidence type="ECO:0000256" key="2">
    <source>
        <dbReference type="ARBA" id="ARBA00022630"/>
    </source>
</evidence>
<evidence type="ECO:0000259" key="5">
    <source>
        <dbReference type="PROSITE" id="PS51387"/>
    </source>
</evidence>
<dbReference type="Pfam" id="PF01565">
    <property type="entry name" value="FAD_binding_4"/>
    <property type="match status" value="1"/>
</dbReference>
<organism evidence="6 7">
    <name type="scientific">Cephalotrichum gorgonifer</name>
    <dbReference type="NCBI Taxonomy" id="2041049"/>
    <lineage>
        <taxon>Eukaryota</taxon>
        <taxon>Fungi</taxon>
        <taxon>Dikarya</taxon>
        <taxon>Ascomycota</taxon>
        <taxon>Pezizomycotina</taxon>
        <taxon>Sordariomycetes</taxon>
        <taxon>Hypocreomycetidae</taxon>
        <taxon>Microascales</taxon>
        <taxon>Microascaceae</taxon>
        <taxon>Cephalotrichum</taxon>
    </lineage>
</organism>
<dbReference type="SUPFAM" id="SSF56176">
    <property type="entry name" value="FAD-binding/transporter-associated domain-like"/>
    <property type="match status" value="1"/>
</dbReference>
<comment type="caution">
    <text evidence="6">The sequence shown here is derived from an EMBL/GenBank/DDBJ whole genome shotgun (WGS) entry which is preliminary data.</text>
</comment>
<dbReference type="Proteomes" id="UP001187682">
    <property type="component" value="Unassembled WGS sequence"/>
</dbReference>
<name>A0AAE8SQR9_9PEZI</name>
<evidence type="ECO:0000313" key="6">
    <source>
        <dbReference type="EMBL" id="SPN96489.1"/>
    </source>
</evidence>
<dbReference type="Gene3D" id="3.30.465.10">
    <property type="match status" value="1"/>
</dbReference>